<dbReference type="RefSeq" id="XP_066072056.1">
    <property type="nucleotide sequence ID" value="XM_066215959.1"/>
</dbReference>
<reference evidence="3 4" key="1">
    <citation type="submission" date="2024-01" db="EMBL/GenBank/DDBJ databases">
        <title>Comparative genomics of Cryptococcus and Kwoniella reveals pathogenesis evolution and contrasting modes of karyotype evolution via chromosome fusion or intercentromeric recombination.</title>
        <authorList>
            <person name="Coelho M.A."/>
            <person name="David-Palma M."/>
            <person name="Shea T."/>
            <person name="Bowers K."/>
            <person name="McGinley-Smith S."/>
            <person name="Mohammad A.W."/>
            <person name="Gnirke A."/>
            <person name="Yurkov A.M."/>
            <person name="Nowrousian M."/>
            <person name="Sun S."/>
            <person name="Cuomo C.A."/>
            <person name="Heitman J."/>
        </authorList>
    </citation>
    <scope>NUCLEOTIDE SEQUENCE [LARGE SCALE GENOMIC DNA]</scope>
    <source>
        <strain evidence="3 4">CBS 6074</strain>
    </source>
</reference>
<dbReference type="Proteomes" id="UP001355207">
    <property type="component" value="Chromosome 1"/>
</dbReference>
<organism evidence="3 4">
    <name type="scientific">Kwoniella dendrophila CBS 6074</name>
    <dbReference type="NCBI Taxonomy" id="1295534"/>
    <lineage>
        <taxon>Eukaryota</taxon>
        <taxon>Fungi</taxon>
        <taxon>Dikarya</taxon>
        <taxon>Basidiomycota</taxon>
        <taxon>Agaricomycotina</taxon>
        <taxon>Tremellomycetes</taxon>
        <taxon>Tremellales</taxon>
        <taxon>Cryptococcaceae</taxon>
        <taxon>Kwoniella</taxon>
    </lineage>
</organism>
<feature type="coiled-coil region" evidence="1">
    <location>
        <begin position="114"/>
        <end position="198"/>
    </location>
</feature>
<evidence type="ECO:0000313" key="3">
    <source>
        <dbReference type="EMBL" id="WWC85293.1"/>
    </source>
</evidence>
<sequence length="431" mass="50345">MSSSSPTKKRIRITEVEEDDSSFSPHIPRSKEDCSSHPFIQDQLQALQMAKNLLNFVDTTAQPTVSAFLDRWEKCLSSLQHLQAKYQELDHNQSIIQVQLKRAHEKNVNLFHALTKKDETVNQLRNQLEREKEEHRNEMYKLSNSAIQQDKTITILEEQLYQEEQINSQMREDINNIQAEFNKKRDKLVEEMKESKARELHLESSLKDRDSIIDSLEQQLQFKSSLEQEISTLQETICEKDSTIQSLQQEVITEKDNISAAVQQLKDFRANKASEPNQHQCLVMVPIKKPVNQYFTRPIGHISVTHLLEEHQAQQRKLVEVTRCLERSDAQLSQSRAENAELRQQISNPTIDMNTRSEVSNEQRPKAKSTIDEEAWPKRVKALEEVNTEMRSYIDTQRSKYQVIRNDVELENNNLRREIWDLKTVIAKACL</sequence>
<protein>
    <submittedName>
        <fullName evidence="3">Uncharacterized protein</fullName>
    </submittedName>
</protein>
<gene>
    <name evidence="3" type="ORF">L201_000155</name>
</gene>
<accession>A0AAX4JK49</accession>
<evidence type="ECO:0000313" key="4">
    <source>
        <dbReference type="Proteomes" id="UP001355207"/>
    </source>
</evidence>
<proteinExistence type="predicted"/>
<name>A0AAX4JK49_9TREE</name>
<evidence type="ECO:0000256" key="2">
    <source>
        <dbReference type="SAM" id="MobiDB-lite"/>
    </source>
</evidence>
<evidence type="ECO:0000256" key="1">
    <source>
        <dbReference type="SAM" id="Coils"/>
    </source>
</evidence>
<dbReference type="GeneID" id="91090827"/>
<keyword evidence="1" id="KW-0175">Coiled coil</keyword>
<dbReference type="EMBL" id="CP144098">
    <property type="protein sequence ID" value="WWC85293.1"/>
    <property type="molecule type" value="Genomic_DNA"/>
</dbReference>
<feature type="region of interest" description="Disordered" evidence="2">
    <location>
        <begin position="1"/>
        <end position="35"/>
    </location>
</feature>
<keyword evidence="4" id="KW-1185">Reference proteome</keyword>
<dbReference type="AlphaFoldDB" id="A0AAX4JK49"/>